<dbReference type="EMBL" id="VIEB01000301">
    <property type="protein sequence ID" value="TQD96052.1"/>
    <property type="molecule type" value="Genomic_DNA"/>
</dbReference>
<evidence type="ECO:0000313" key="2">
    <source>
        <dbReference type="Proteomes" id="UP000315295"/>
    </source>
</evidence>
<name>A0A540MBW9_MALBA</name>
<evidence type="ECO:0000313" key="1">
    <source>
        <dbReference type="EMBL" id="TQD96052.1"/>
    </source>
</evidence>
<comment type="caution">
    <text evidence="1">The sequence shown here is derived from an EMBL/GenBank/DDBJ whole genome shotgun (WGS) entry which is preliminary data.</text>
</comment>
<gene>
    <name evidence="1" type="ORF">C1H46_018394</name>
</gene>
<reference evidence="1 2" key="1">
    <citation type="journal article" date="2019" name="G3 (Bethesda)">
        <title>Sequencing of a Wild Apple (Malus baccata) Genome Unravels the Differences Between Cultivated and Wild Apple Species Regarding Disease Resistance and Cold Tolerance.</title>
        <authorList>
            <person name="Chen X."/>
        </authorList>
    </citation>
    <scope>NUCLEOTIDE SEQUENCE [LARGE SCALE GENOMIC DNA]</scope>
    <source>
        <strain evidence="2">cv. Shandingzi</strain>
        <tissue evidence="1">Leaves</tissue>
    </source>
</reference>
<proteinExistence type="predicted"/>
<protein>
    <submittedName>
        <fullName evidence="1">Uncharacterized protein</fullName>
    </submittedName>
</protein>
<sequence>MAVAEAIRAGLVACVGWGFDMAEEETCAKAVIVMLTSAGLRRCGWKGLSMTFEVRCT</sequence>
<accession>A0A540MBW9</accession>
<dbReference type="Proteomes" id="UP000315295">
    <property type="component" value="Unassembled WGS sequence"/>
</dbReference>
<organism evidence="1 2">
    <name type="scientific">Malus baccata</name>
    <name type="common">Siberian crab apple</name>
    <name type="synonym">Pyrus baccata</name>
    <dbReference type="NCBI Taxonomy" id="106549"/>
    <lineage>
        <taxon>Eukaryota</taxon>
        <taxon>Viridiplantae</taxon>
        <taxon>Streptophyta</taxon>
        <taxon>Embryophyta</taxon>
        <taxon>Tracheophyta</taxon>
        <taxon>Spermatophyta</taxon>
        <taxon>Magnoliopsida</taxon>
        <taxon>eudicotyledons</taxon>
        <taxon>Gunneridae</taxon>
        <taxon>Pentapetalae</taxon>
        <taxon>rosids</taxon>
        <taxon>fabids</taxon>
        <taxon>Rosales</taxon>
        <taxon>Rosaceae</taxon>
        <taxon>Amygdaloideae</taxon>
        <taxon>Maleae</taxon>
        <taxon>Malus</taxon>
    </lineage>
</organism>
<dbReference type="AlphaFoldDB" id="A0A540MBW9"/>
<keyword evidence="2" id="KW-1185">Reference proteome</keyword>